<evidence type="ECO:0008006" key="4">
    <source>
        <dbReference type="Google" id="ProtNLM"/>
    </source>
</evidence>
<feature type="chain" id="PRO_5014151429" description="Secreted protein" evidence="1">
    <location>
        <begin position="25"/>
        <end position="70"/>
    </location>
</feature>
<accession>A0A2I0KGJ7</accession>
<dbReference type="Proteomes" id="UP000233551">
    <property type="component" value="Unassembled WGS sequence"/>
</dbReference>
<organism evidence="2 3">
    <name type="scientific">Punica granatum</name>
    <name type="common">Pomegranate</name>
    <dbReference type="NCBI Taxonomy" id="22663"/>
    <lineage>
        <taxon>Eukaryota</taxon>
        <taxon>Viridiplantae</taxon>
        <taxon>Streptophyta</taxon>
        <taxon>Embryophyta</taxon>
        <taxon>Tracheophyta</taxon>
        <taxon>Spermatophyta</taxon>
        <taxon>Magnoliopsida</taxon>
        <taxon>eudicotyledons</taxon>
        <taxon>Gunneridae</taxon>
        <taxon>Pentapetalae</taxon>
        <taxon>rosids</taxon>
        <taxon>malvids</taxon>
        <taxon>Myrtales</taxon>
        <taxon>Lythraceae</taxon>
        <taxon>Punica</taxon>
    </lineage>
</organism>
<evidence type="ECO:0000313" key="2">
    <source>
        <dbReference type="EMBL" id="PKI67634.1"/>
    </source>
</evidence>
<feature type="non-terminal residue" evidence="2">
    <location>
        <position position="70"/>
    </location>
</feature>
<gene>
    <name evidence="2" type="ORF">CRG98_011847</name>
</gene>
<comment type="caution">
    <text evidence="2">The sequence shown here is derived from an EMBL/GenBank/DDBJ whole genome shotgun (WGS) entry which is preliminary data.</text>
</comment>
<protein>
    <recommendedName>
        <fullName evidence="4">Secreted protein</fullName>
    </recommendedName>
</protein>
<name>A0A2I0KGJ7_PUNGR</name>
<dbReference type="AlphaFoldDB" id="A0A2I0KGJ7"/>
<keyword evidence="1" id="KW-0732">Signal</keyword>
<feature type="signal peptide" evidence="1">
    <location>
        <begin position="1"/>
        <end position="24"/>
    </location>
</feature>
<sequence length="70" mass="7813">MALRSRISSLHVLALSFTARFCSPTPPQASSRCLHRVKFHLLVRESARHAHLRPVVWLLRKPTSAGGNGE</sequence>
<evidence type="ECO:0000256" key="1">
    <source>
        <dbReference type="SAM" id="SignalP"/>
    </source>
</evidence>
<keyword evidence="3" id="KW-1185">Reference proteome</keyword>
<proteinExistence type="predicted"/>
<reference evidence="2 3" key="1">
    <citation type="submission" date="2017-11" db="EMBL/GenBank/DDBJ databases">
        <title>De-novo sequencing of pomegranate (Punica granatum L.) genome.</title>
        <authorList>
            <person name="Akparov Z."/>
            <person name="Amiraslanov A."/>
            <person name="Hajiyeva S."/>
            <person name="Abbasov M."/>
            <person name="Kaur K."/>
            <person name="Hamwieh A."/>
            <person name="Solovyev V."/>
            <person name="Salamov A."/>
            <person name="Braich B."/>
            <person name="Kosarev P."/>
            <person name="Mahmoud A."/>
            <person name="Hajiyev E."/>
            <person name="Babayeva S."/>
            <person name="Izzatullayeva V."/>
            <person name="Mammadov A."/>
            <person name="Mammadov A."/>
            <person name="Sharifova S."/>
            <person name="Ojaghi J."/>
            <person name="Eynullazada K."/>
            <person name="Bayramov B."/>
            <person name="Abdulazimova A."/>
            <person name="Shahmuradov I."/>
        </authorList>
    </citation>
    <scope>NUCLEOTIDE SEQUENCE [LARGE SCALE GENOMIC DNA]</scope>
    <source>
        <strain evidence="3">cv. AG2017</strain>
        <tissue evidence="2">Leaf</tissue>
    </source>
</reference>
<dbReference type="EMBL" id="PGOL01000589">
    <property type="protein sequence ID" value="PKI67634.1"/>
    <property type="molecule type" value="Genomic_DNA"/>
</dbReference>
<evidence type="ECO:0000313" key="3">
    <source>
        <dbReference type="Proteomes" id="UP000233551"/>
    </source>
</evidence>